<comment type="caution">
    <text evidence="1">The sequence shown here is derived from an EMBL/GenBank/DDBJ whole genome shotgun (WGS) entry which is preliminary data.</text>
</comment>
<sequence>MYNLLNKIKPLRNTLHNTI</sequence>
<name>A0A4V3UMP5_9EURO</name>
<proteinExistence type="predicted"/>
<dbReference type="AlphaFoldDB" id="A0A4V3UMP5"/>
<accession>A0A4V3UMP5</accession>
<keyword evidence="2" id="KW-1185">Reference proteome</keyword>
<reference evidence="1 2" key="1">
    <citation type="submission" date="2019-03" db="EMBL/GenBank/DDBJ databases">
        <title>The genome sequence of a newly discovered highly antifungal drug resistant Aspergillus species, Aspergillus tanneri NIH 1004.</title>
        <authorList>
            <person name="Mounaud S."/>
            <person name="Singh I."/>
            <person name="Joardar V."/>
            <person name="Pakala S."/>
            <person name="Pakala S."/>
            <person name="Venepally P."/>
            <person name="Hoover J."/>
            <person name="Nierman W."/>
            <person name="Chung J."/>
            <person name="Losada L."/>
        </authorList>
    </citation>
    <scope>NUCLEOTIDE SEQUENCE [LARGE SCALE GENOMIC DNA]</scope>
    <source>
        <strain evidence="1 2">NIH1004</strain>
    </source>
</reference>
<organism evidence="1 2">
    <name type="scientific">Aspergillus tanneri</name>
    <dbReference type="NCBI Taxonomy" id="1220188"/>
    <lineage>
        <taxon>Eukaryota</taxon>
        <taxon>Fungi</taxon>
        <taxon>Dikarya</taxon>
        <taxon>Ascomycota</taxon>
        <taxon>Pezizomycotina</taxon>
        <taxon>Eurotiomycetes</taxon>
        <taxon>Eurotiomycetidae</taxon>
        <taxon>Eurotiales</taxon>
        <taxon>Aspergillaceae</taxon>
        <taxon>Aspergillus</taxon>
        <taxon>Aspergillus subgen. Circumdati</taxon>
    </lineage>
</organism>
<dbReference type="Proteomes" id="UP000308092">
    <property type="component" value="Unassembled WGS sequence"/>
</dbReference>
<gene>
    <name evidence="1" type="ORF">EYZ11_012459</name>
</gene>
<dbReference type="EMBL" id="SOSA01000940">
    <property type="protein sequence ID" value="THC88094.1"/>
    <property type="molecule type" value="Genomic_DNA"/>
</dbReference>
<dbReference type="VEuPathDB" id="FungiDB:EYZ11_012459"/>
<protein>
    <submittedName>
        <fullName evidence="1">Uncharacterized protein</fullName>
    </submittedName>
</protein>
<evidence type="ECO:0000313" key="1">
    <source>
        <dbReference type="EMBL" id="THC88094.1"/>
    </source>
</evidence>
<evidence type="ECO:0000313" key="2">
    <source>
        <dbReference type="Proteomes" id="UP000308092"/>
    </source>
</evidence>